<reference evidence="3" key="1">
    <citation type="journal article" date="2011" name="PLoS Genet.">
        <title>Genomic analysis of the necrotrophic fungal pathogens Sclerotinia sclerotiorum and Botrytis cinerea.</title>
        <authorList>
            <person name="Amselem J."/>
            <person name="Cuomo C.A."/>
            <person name="van Kan J.A."/>
            <person name="Viaud M."/>
            <person name="Benito E.P."/>
            <person name="Couloux A."/>
            <person name="Coutinho P.M."/>
            <person name="de Vries R.P."/>
            <person name="Dyer P.S."/>
            <person name="Fillinger S."/>
            <person name="Fournier E."/>
            <person name="Gout L."/>
            <person name="Hahn M."/>
            <person name="Kohn L."/>
            <person name="Lapalu N."/>
            <person name="Plummer K.M."/>
            <person name="Pradier J.M."/>
            <person name="Quevillon E."/>
            <person name="Sharon A."/>
            <person name="Simon A."/>
            <person name="ten Have A."/>
            <person name="Tudzynski B."/>
            <person name="Tudzynski P."/>
            <person name="Wincker P."/>
            <person name="Andrew M."/>
            <person name="Anthouard V."/>
            <person name="Beever R.E."/>
            <person name="Beffa R."/>
            <person name="Benoit I."/>
            <person name="Bouzid O."/>
            <person name="Brault B."/>
            <person name="Chen Z."/>
            <person name="Choquer M."/>
            <person name="Collemare J."/>
            <person name="Cotton P."/>
            <person name="Danchin E.G."/>
            <person name="Da Silva C."/>
            <person name="Gautier A."/>
            <person name="Giraud C."/>
            <person name="Giraud T."/>
            <person name="Gonzalez C."/>
            <person name="Grossetete S."/>
            <person name="Guldener U."/>
            <person name="Henrissat B."/>
            <person name="Howlett B.J."/>
            <person name="Kodira C."/>
            <person name="Kretschmer M."/>
            <person name="Lappartient A."/>
            <person name="Leroch M."/>
            <person name="Levis C."/>
            <person name="Mauceli E."/>
            <person name="Neuveglise C."/>
            <person name="Oeser B."/>
            <person name="Pearson M."/>
            <person name="Poulain J."/>
            <person name="Poussereau N."/>
            <person name="Quesneville H."/>
            <person name="Rascle C."/>
            <person name="Schumacher J."/>
            <person name="Segurens B."/>
            <person name="Sexton A."/>
            <person name="Silva E."/>
            <person name="Sirven C."/>
            <person name="Soanes D.M."/>
            <person name="Talbot N.J."/>
            <person name="Templeton M."/>
            <person name="Yandava C."/>
            <person name="Yarden O."/>
            <person name="Zeng Q."/>
            <person name="Rollins J.A."/>
            <person name="Lebrun M.H."/>
            <person name="Dickman M."/>
        </authorList>
    </citation>
    <scope>NUCLEOTIDE SEQUENCE [LARGE SCALE GENOMIC DNA]</scope>
    <source>
        <strain evidence="3">ATCC 18683 / 1980 / Ss-1</strain>
    </source>
</reference>
<dbReference type="EMBL" id="CH476631">
    <property type="protein sequence ID" value="EDN92664.1"/>
    <property type="molecule type" value="Genomic_DNA"/>
</dbReference>
<proteinExistence type="predicted"/>
<keyword evidence="3" id="KW-1185">Reference proteome</keyword>
<evidence type="ECO:0000313" key="2">
    <source>
        <dbReference type="EMBL" id="EDN92664.1"/>
    </source>
</evidence>
<evidence type="ECO:0000313" key="3">
    <source>
        <dbReference type="Proteomes" id="UP000001312"/>
    </source>
</evidence>
<dbReference type="AlphaFoldDB" id="A7ET72"/>
<dbReference type="GeneID" id="5486998"/>
<gene>
    <name evidence="2" type="ORF">SS1G_08527</name>
</gene>
<dbReference type="RefSeq" id="XP_001590787.1">
    <property type="nucleotide sequence ID" value="XM_001590737.1"/>
</dbReference>
<sequence>MDEKAKEIRCDALIIDLEYRYEKLAATEEGSKISDMDTCTFSRHFHVAADGGSTGGESYKDLHGRSRRRSN</sequence>
<dbReference type="HOGENOM" id="CLU_2741576_0_0_1"/>
<accession>A7ET72</accession>
<evidence type="ECO:0000256" key="1">
    <source>
        <dbReference type="SAM" id="MobiDB-lite"/>
    </source>
</evidence>
<protein>
    <submittedName>
        <fullName evidence="2">Uncharacterized protein</fullName>
    </submittedName>
</protein>
<dbReference type="Proteomes" id="UP000001312">
    <property type="component" value="Unassembled WGS sequence"/>
</dbReference>
<dbReference type="KEGG" id="ssl:SS1G_08527"/>
<feature type="region of interest" description="Disordered" evidence="1">
    <location>
        <begin position="50"/>
        <end position="71"/>
    </location>
</feature>
<dbReference type="InParanoid" id="A7ET72"/>
<organism evidence="2 3">
    <name type="scientific">Sclerotinia sclerotiorum (strain ATCC 18683 / 1980 / Ss-1)</name>
    <name type="common">White mold</name>
    <name type="synonym">Whetzelinia sclerotiorum</name>
    <dbReference type="NCBI Taxonomy" id="665079"/>
    <lineage>
        <taxon>Eukaryota</taxon>
        <taxon>Fungi</taxon>
        <taxon>Dikarya</taxon>
        <taxon>Ascomycota</taxon>
        <taxon>Pezizomycotina</taxon>
        <taxon>Leotiomycetes</taxon>
        <taxon>Helotiales</taxon>
        <taxon>Sclerotiniaceae</taxon>
        <taxon>Sclerotinia</taxon>
    </lineage>
</organism>
<name>A7ET72_SCLS1</name>